<feature type="compositionally biased region" description="Basic and acidic residues" evidence="11">
    <location>
        <begin position="407"/>
        <end position="428"/>
    </location>
</feature>
<evidence type="ECO:0000256" key="2">
    <source>
        <dbReference type="ARBA" id="ARBA00012513"/>
    </source>
</evidence>
<dbReference type="AlphaFoldDB" id="A0A8S1P814"/>
<feature type="domain" description="Protein kinase" evidence="12">
    <location>
        <begin position="7"/>
        <end position="258"/>
    </location>
</feature>
<dbReference type="PANTHER" id="PTHR44899">
    <property type="entry name" value="CAMK FAMILY PROTEIN KINASE"/>
    <property type="match status" value="1"/>
</dbReference>
<protein>
    <recommendedName>
        <fullName evidence="2">non-specific serine/threonine protein kinase</fullName>
        <ecNumber evidence="2">2.7.11.1</ecNumber>
    </recommendedName>
</protein>
<evidence type="ECO:0000256" key="7">
    <source>
        <dbReference type="ARBA" id="ARBA00022840"/>
    </source>
</evidence>
<proteinExistence type="inferred from homology"/>
<evidence type="ECO:0000256" key="10">
    <source>
        <dbReference type="PROSITE-ProRule" id="PRU10141"/>
    </source>
</evidence>
<evidence type="ECO:0000256" key="11">
    <source>
        <dbReference type="SAM" id="MobiDB-lite"/>
    </source>
</evidence>
<evidence type="ECO:0000256" key="9">
    <source>
        <dbReference type="ARBA" id="ARBA00048679"/>
    </source>
</evidence>
<comment type="similarity">
    <text evidence="1">Belongs to the protein kinase superfamily. NEK Ser/Thr protein kinase family. NIMA subfamily.</text>
</comment>
<evidence type="ECO:0000259" key="12">
    <source>
        <dbReference type="PROSITE" id="PS50011"/>
    </source>
</evidence>
<dbReference type="EC" id="2.7.11.1" evidence="2"/>
<keyword evidence="7 10" id="KW-0067">ATP-binding</keyword>
<dbReference type="Pfam" id="PF00069">
    <property type="entry name" value="Pkinase"/>
    <property type="match status" value="1"/>
</dbReference>
<feature type="compositionally biased region" description="Polar residues" evidence="11">
    <location>
        <begin position="347"/>
        <end position="357"/>
    </location>
</feature>
<dbReference type="Proteomes" id="UP000688137">
    <property type="component" value="Unassembled WGS sequence"/>
</dbReference>
<name>A0A8S1P814_PARPR</name>
<dbReference type="OMA" id="FEPKLAM"/>
<reference evidence="13" key="1">
    <citation type="submission" date="2021-01" db="EMBL/GenBank/DDBJ databases">
        <authorList>
            <consortium name="Genoscope - CEA"/>
            <person name="William W."/>
        </authorList>
    </citation>
    <scope>NUCLEOTIDE SEQUENCE</scope>
</reference>
<evidence type="ECO:0000256" key="4">
    <source>
        <dbReference type="ARBA" id="ARBA00022679"/>
    </source>
</evidence>
<dbReference type="GO" id="GO:0004674">
    <property type="term" value="F:protein serine/threonine kinase activity"/>
    <property type="evidence" value="ECO:0007669"/>
    <property type="project" value="UniProtKB-KW"/>
</dbReference>
<feature type="compositionally biased region" description="Basic and acidic residues" evidence="11">
    <location>
        <begin position="292"/>
        <end position="303"/>
    </location>
</feature>
<dbReference type="InterPro" id="IPR017441">
    <property type="entry name" value="Protein_kinase_ATP_BS"/>
</dbReference>
<evidence type="ECO:0000256" key="6">
    <source>
        <dbReference type="ARBA" id="ARBA00022777"/>
    </source>
</evidence>
<keyword evidence="4" id="KW-0808">Transferase</keyword>
<dbReference type="PROSITE" id="PS00108">
    <property type="entry name" value="PROTEIN_KINASE_ST"/>
    <property type="match status" value="1"/>
</dbReference>
<dbReference type="InterPro" id="IPR051131">
    <property type="entry name" value="NEK_Ser/Thr_kinase_NIMA"/>
</dbReference>
<gene>
    <name evidence="13" type="ORF">PPRIM_AZ9-3.1.T1090071</name>
</gene>
<dbReference type="PROSITE" id="PS00107">
    <property type="entry name" value="PROTEIN_KINASE_ATP"/>
    <property type="match status" value="1"/>
</dbReference>
<dbReference type="PANTHER" id="PTHR44899:SF3">
    <property type="entry name" value="SERINE_THREONINE-PROTEIN KINASE NEK1"/>
    <property type="match status" value="1"/>
</dbReference>
<organism evidence="13 14">
    <name type="scientific">Paramecium primaurelia</name>
    <dbReference type="NCBI Taxonomy" id="5886"/>
    <lineage>
        <taxon>Eukaryota</taxon>
        <taxon>Sar</taxon>
        <taxon>Alveolata</taxon>
        <taxon>Ciliophora</taxon>
        <taxon>Intramacronucleata</taxon>
        <taxon>Oligohymenophorea</taxon>
        <taxon>Peniculida</taxon>
        <taxon>Parameciidae</taxon>
        <taxon>Paramecium</taxon>
    </lineage>
</organism>
<dbReference type="InterPro" id="IPR000719">
    <property type="entry name" value="Prot_kinase_dom"/>
</dbReference>
<evidence type="ECO:0000313" key="14">
    <source>
        <dbReference type="Proteomes" id="UP000688137"/>
    </source>
</evidence>
<dbReference type="PROSITE" id="PS50011">
    <property type="entry name" value="PROTEIN_KINASE_DOM"/>
    <property type="match status" value="1"/>
</dbReference>
<dbReference type="InterPro" id="IPR008271">
    <property type="entry name" value="Ser/Thr_kinase_AS"/>
</dbReference>
<evidence type="ECO:0000313" key="13">
    <source>
        <dbReference type="EMBL" id="CAD8099287.1"/>
    </source>
</evidence>
<dbReference type="GO" id="GO:0005524">
    <property type="term" value="F:ATP binding"/>
    <property type="evidence" value="ECO:0007669"/>
    <property type="project" value="UniProtKB-UniRule"/>
</dbReference>
<dbReference type="SMART" id="SM00220">
    <property type="entry name" value="S_TKc"/>
    <property type="match status" value="1"/>
</dbReference>
<dbReference type="EMBL" id="CAJJDM010000112">
    <property type="protein sequence ID" value="CAD8099287.1"/>
    <property type="molecule type" value="Genomic_DNA"/>
</dbReference>
<evidence type="ECO:0000256" key="8">
    <source>
        <dbReference type="ARBA" id="ARBA00047899"/>
    </source>
</evidence>
<feature type="region of interest" description="Disordered" evidence="11">
    <location>
        <begin position="405"/>
        <end position="428"/>
    </location>
</feature>
<feature type="region of interest" description="Disordered" evidence="11">
    <location>
        <begin position="291"/>
        <end position="364"/>
    </location>
</feature>
<sequence>MSRISDFEILNRLGEGSYSQVYKVIRKSDQQIYAMKKVKLFDLKEKEKENALNEVRILASFDDPNIINYKDAFINDNMLYIIMEFATQGDLQNKIKQTGNQLFPETEIWKALYQITKGLKKLHDNKIVHRDLKTANIFISNGNYKLGDLNVSKVTKKGFAYTQTGTPYYASPEVWRNEAYNSMSDIWSLGCVIYEMASLKLPFKAPDLQALCNKIQRGLFESLPKQYSRDLQQIIVQMIQVHPMKRLSCNQILQSPLLINNLKVIPPIEKQTSKAELLQTIKLQQIQLPKSNYKEEPTKKTVEQPRMNQRAHSALPGQIKEKNLSPMNNQGNYPSAPRKKGEPPSTPSTRIQSSAPSQRDRERMLQEQLKIELQKEQQKLINQRQQIKNNNQSIPTEVIRQQIVQQHKKEDLKNEDKLSNQRQKSVDTNKKERLIVSAQPKQQIQQNVQAQETLYQTQPSEFIVAGLKNINPQSIQSILCQPVLEIGESPFPQRAKVKKQEQINNHQHYFPIQEEFSDRKLVKGKTNI</sequence>
<keyword evidence="6" id="KW-0418">Kinase</keyword>
<dbReference type="FunFam" id="3.30.200.20:FF:000097">
    <property type="entry name" value="Probable serine/threonine-protein kinase nek1"/>
    <property type="match status" value="1"/>
</dbReference>
<feature type="binding site" evidence="10">
    <location>
        <position position="36"/>
    </location>
    <ligand>
        <name>ATP</name>
        <dbReference type="ChEBI" id="CHEBI:30616"/>
    </ligand>
</feature>
<evidence type="ECO:0000256" key="5">
    <source>
        <dbReference type="ARBA" id="ARBA00022741"/>
    </source>
</evidence>
<comment type="catalytic activity">
    <reaction evidence="9">
        <text>L-seryl-[protein] + ATP = O-phospho-L-seryl-[protein] + ADP + H(+)</text>
        <dbReference type="Rhea" id="RHEA:17989"/>
        <dbReference type="Rhea" id="RHEA-COMP:9863"/>
        <dbReference type="Rhea" id="RHEA-COMP:11604"/>
        <dbReference type="ChEBI" id="CHEBI:15378"/>
        <dbReference type="ChEBI" id="CHEBI:29999"/>
        <dbReference type="ChEBI" id="CHEBI:30616"/>
        <dbReference type="ChEBI" id="CHEBI:83421"/>
        <dbReference type="ChEBI" id="CHEBI:456216"/>
        <dbReference type="EC" id="2.7.11.1"/>
    </reaction>
</comment>
<keyword evidence="5 10" id="KW-0547">Nucleotide-binding</keyword>
<evidence type="ECO:0000256" key="3">
    <source>
        <dbReference type="ARBA" id="ARBA00022527"/>
    </source>
</evidence>
<accession>A0A8S1P814</accession>
<evidence type="ECO:0000256" key="1">
    <source>
        <dbReference type="ARBA" id="ARBA00010886"/>
    </source>
</evidence>
<comment type="catalytic activity">
    <reaction evidence="8">
        <text>L-threonyl-[protein] + ATP = O-phospho-L-threonyl-[protein] + ADP + H(+)</text>
        <dbReference type="Rhea" id="RHEA:46608"/>
        <dbReference type="Rhea" id="RHEA-COMP:11060"/>
        <dbReference type="Rhea" id="RHEA-COMP:11605"/>
        <dbReference type="ChEBI" id="CHEBI:15378"/>
        <dbReference type="ChEBI" id="CHEBI:30013"/>
        <dbReference type="ChEBI" id="CHEBI:30616"/>
        <dbReference type="ChEBI" id="CHEBI:61977"/>
        <dbReference type="ChEBI" id="CHEBI:456216"/>
        <dbReference type="EC" id="2.7.11.1"/>
    </reaction>
</comment>
<comment type="caution">
    <text evidence="13">The sequence shown here is derived from an EMBL/GenBank/DDBJ whole genome shotgun (WGS) entry which is preliminary data.</text>
</comment>
<keyword evidence="3" id="KW-0723">Serine/threonine-protein kinase</keyword>
<keyword evidence="14" id="KW-1185">Reference proteome</keyword>